<proteinExistence type="predicted"/>
<comment type="caution">
    <text evidence="1">The sequence shown here is derived from an EMBL/GenBank/DDBJ whole genome shotgun (WGS) entry which is preliminary data.</text>
</comment>
<sequence length="148" mass="17424">MTIPDALQTYVQRGIFKSFNAQPDQRKFDFVWLNRKRMHVHWNAGRNAIVFKDVLHNIPARSRHYREVRAYLKGRTSPDLPAHRRVDPDLFDLVCENHKSVVSVGLRLKSGSQGAAVRRLTALVHELFIYHHDRWPEYMYENFGSPLE</sequence>
<keyword evidence="2" id="KW-1185">Reference proteome</keyword>
<reference evidence="2" key="1">
    <citation type="submission" date="2018-07" db="EMBL/GenBank/DDBJ databases">
        <authorList>
            <person name="Liu B.-T."/>
            <person name="Du Z."/>
        </authorList>
    </citation>
    <scope>NUCLEOTIDE SEQUENCE [LARGE SCALE GENOMIC DNA]</scope>
    <source>
        <strain evidence="2">XYN52</strain>
    </source>
</reference>
<gene>
    <name evidence="1" type="ORF">DVH29_02045</name>
</gene>
<evidence type="ECO:0000313" key="1">
    <source>
        <dbReference type="EMBL" id="RDE10199.1"/>
    </source>
</evidence>
<protein>
    <submittedName>
        <fullName evidence="1">Uncharacterized protein</fullName>
    </submittedName>
</protein>
<accession>A0A369W8A1</accession>
<organism evidence="1 2">
    <name type="scientific">Pelagibacterium lacus</name>
    <dbReference type="NCBI Taxonomy" id="2282655"/>
    <lineage>
        <taxon>Bacteria</taxon>
        <taxon>Pseudomonadati</taxon>
        <taxon>Pseudomonadota</taxon>
        <taxon>Alphaproteobacteria</taxon>
        <taxon>Hyphomicrobiales</taxon>
        <taxon>Devosiaceae</taxon>
        <taxon>Pelagibacterium</taxon>
    </lineage>
</organism>
<evidence type="ECO:0000313" key="2">
    <source>
        <dbReference type="Proteomes" id="UP000253759"/>
    </source>
</evidence>
<dbReference type="Proteomes" id="UP000253759">
    <property type="component" value="Unassembled WGS sequence"/>
</dbReference>
<name>A0A369W8A1_9HYPH</name>
<dbReference type="RefSeq" id="WP_114644495.1">
    <property type="nucleotide sequence ID" value="NZ_QQNH01000002.1"/>
</dbReference>
<dbReference type="AlphaFoldDB" id="A0A369W8A1"/>
<dbReference type="EMBL" id="QQNH01000002">
    <property type="protein sequence ID" value="RDE10199.1"/>
    <property type="molecule type" value="Genomic_DNA"/>
</dbReference>
<dbReference type="OrthoDB" id="9833536at2"/>